<proteinExistence type="predicted"/>
<dbReference type="Proteomes" id="UP000544052">
    <property type="component" value="Unassembled WGS sequence"/>
</dbReference>
<evidence type="ECO:0000313" key="2">
    <source>
        <dbReference type="Proteomes" id="UP000544052"/>
    </source>
</evidence>
<keyword evidence="2" id="KW-1185">Reference proteome</keyword>
<organism evidence="1 2">
    <name type="scientific">Limosilactobacillus fastidiosus</name>
    <dbReference type="NCBI Taxonomy" id="2759855"/>
    <lineage>
        <taxon>Bacteria</taxon>
        <taxon>Bacillati</taxon>
        <taxon>Bacillota</taxon>
        <taxon>Bacilli</taxon>
        <taxon>Lactobacillales</taxon>
        <taxon>Lactobacillaceae</taxon>
        <taxon>Limosilactobacillus</taxon>
    </lineage>
</organism>
<gene>
    <name evidence="1" type="ORF">H5R64_07575</name>
</gene>
<dbReference type="EMBL" id="JACIUZ010000044">
    <property type="protein sequence ID" value="MBB1063612.1"/>
    <property type="molecule type" value="Genomic_DNA"/>
</dbReference>
<name>A0ABR6E951_9LACO</name>
<protein>
    <submittedName>
        <fullName evidence="1">Uncharacterized protein</fullName>
    </submittedName>
</protein>
<dbReference type="RefSeq" id="WP_182583234.1">
    <property type="nucleotide sequence ID" value="NZ_JACIUZ010000044.1"/>
</dbReference>
<evidence type="ECO:0000313" key="1">
    <source>
        <dbReference type="EMBL" id="MBB1063612.1"/>
    </source>
</evidence>
<comment type="caution">
    <text evidence="1">The sequence shown here is derived from an EMBL/GenBank/DDBJ whole genome shotgun (WGS) entry which is preliminary data.</text>
</comment>
<reference evidence="1 2" key="1">
    <citation type="submission" date="2020-07" db="EMBL/GenBank/DDBJ databases">
        <title>Description of Limosilactobacillus balticus sp. nov., Limosilactobacillus agrestis sp. nov., Limosilactobacillus albertensis sp. nov., Limosilactobacillus rudii sp. nov., Limosilactobacillus fastidiosus sp. nov., five novel Limosilactobacillus species isolated from the vertebrate gastrointestinal tract, and proposal of 6 subspecies of Limosilactobacillus reuteri adapted to the gastrointestinal tract of specific vertebrate hosts.</title>
        <authorList>
            <person name="Li F."/>
            <person name="Cheng C."/>
            <person name="Zheng J."/>
            <person name="Quevedo R.M."/>
            <person name="Li J."/>
            <person name="Roos S."/>
            <person name="Gaenzle M.G."/>
            <person name="Walter J."/>
        </authorList>
    </citation>
    <scope>NUCLEOTIDE SEQUENCE [LARGE SCALE GENOMIC DNA]</scope>
    <source>
        <strain evidence="1 2">WF-MO7-1</strain>
    </source>
</reference>
<accession>A0ABR6E951</accession>
<sequence>MNDRRFDEFIKRNPDIHEIFHEGYRRGVIEGFTIAAKKASAFLKIIAEIQEEKMRVE</sequence>